<dbReference type="EMBL" id="JBEWTB010000002">
    <property type="protein sequence ID" value="MET4756149.1"/>
    <property type="molecule type" value="Genomic_DNA"/>
</dbReference>
<keyword evidence="14" id="KW-0449">Lipoprotein</keyword>
<evidence type="ECO:0000256" key="4">
    <source>
        <dbReference type="ARBA" id="ARBA00022452"/>
    </source>
</evidence>
<dbReference type="InterPro" id="IPR019554">
    <property type="entry name" value="Soluble_ligand-bd"/>
</dbReference>
<feature type="domain" description="Soluble ligand binding" evidence="17">
    <location>
        <begin position="823"/>
        <end position="866"/>
    </location>
</feature>
<evidence type="ECO:0000256" key="9">
    <source>
        <dbReference type="ARBA" id="ARBA00023065"/>
    </source>
</evidence>
<evidence type="ECO:0000256" key="12">
    <source>
        <dbReference type="ARBA" id="ARBA00023139"/>
    </source>
</evidence>
<gene>
    <name evidence="19" type="ORF">V5J35_001341</name>
</gene>
<name>A0ABV2SGF2_9GAMM</name>
<dbReference type="InterPro" id="IPR049712">
    <property type="entry name" value="Poly_export"/>
</dbReference>
<keyword evidence="20" id="KW-1185">Reference proteome</keyword>
<evidence type="ECO:0000256" key="5">
    <source>
        <dbReference type="ARBA" id="ARBA00022597"/>
    </source>
</evidence>
<evidence type="ECO:0000259" key="17">
    <source>
        <dbReference type="Pfam" id="PF10531"/>
    </source>
</evidence>
<feature type="compositionally biased region" description="Polar residues" evidence="15">
    <location>
        <begin position="184"/>
        <end position="204"/>
    </location>
</feature>
<keyword evidence="7" id="KW-0732">Signal</keyword>
<sequence length="931" mass="102269">MKFTSLISLLFILLVPDFSWSNTVKPGSSIVLFDDKNVPIIPITSVNKHGVLILGERSIDLAGIELTSVSETLKRIIGEVYPINSAVIYTDNELARVTILGDIKQPGSYLQPKSSPVWQLNYFNTLYDHKLFEADITVIRGNSEKRLTEKSLKDVVVMDGDIYLLSLRKNTEGQKKADHEISDNESNPELHTSRNTKSLTSENNRVMMEKHTQKQTDMANQLRNLIASQNKISEKNSQKQASEKKEEALSDISLSRSHIIQPGDIVTVNLPGEEGFNNDFLIDRNGTLSLPEVGQVSLGGMSLEAAEKHIYQALSSVYLGLDKLSVLVKERRLLVTVLGFVETPGQVEMPDTGNVQTAISLAGGLKDGAQLNKLQLQRGDKIIEFNFKKYLDTGDAVMIPPLKSLDTIFVPSSPDLSSVYGQAGTDSASGIDPTEDRTAIRVFGEVIRPGSFAFVEGMTIIDALLRAGGVTRYSSVEQIRVIDDGEPILFNLKSYLDIGDLGQLPILKEGATVFVPKQVDAVNGGGRTVYVMGQVQKPGAFETGEKVSFLDVLANAGGPNRYADNSMVRILRADGNVIRFNLQEYAEGGDAKLPRVLPGDAIFIPQKSTLVDDSWLKIPTNTSVRIIGAVQKPGRYLWSEGINFMDMLSHAGGPNAKADIARVRIVSTGDNGKAISREFNLQHFIERGGNWNSLPKLSGGVTVIFPELPEDPSDNKAQWIRLSSEQAIYIMGAVVTPGRYAFSDEMGVLDILSAAQGPTEESDLTNIRIIHRNGLAPRVSRLNLVEYFETGDETLLPHVSNGDSIFIPSRNRSWVQKKSYETIRVLGSVKTTGRYDFSSDMTILDILAQAGGPTNTALVEKIIIVNTVADKNQAYTFDLVEFMKDPDLDKLPVLRAGDTIFIPDVKNTKWAYFMDIVRDAVGIVSIFALAK</sequence>
<comment type="subcellular location">
    <subcellularLocation>
        <location evidence="1">Cell outer membrane</location>
        <topology evidence="1">Multi-pass membrane protein</topology>
    </subcellularLocation>
</comment>
<keyword evidence="6" id="KW-0812">Transmembrane</keyword>
<evidence type="ECO:0000256" key="15">
    <source>
        <dbReference type="SAM" id="MobiDB-lite"/>
    </source>
</evidence>
<feature type="compositionally biased region" description="Basic and acidic residues" evidence="15">
    <location>
        <begin position="173"/>
        <end position="182"/>
    </location>
</feature>
<evidence type="ECO:0000259" key="16">
    <source>
        <dbReference type="Pfam" id="PF02563"/>
    </source>
</evidence>
<reference evidence="19 20" key="1">
    <citation type="submission" date="2024-06" db="EMBL/GenBank/DDBJ databases">
        <title>Genomic Encyclopedia of Type Strains, Phase V (KMG-V): Genome sequencing to study the core and pangenomes of soil and plant-associated prokaryotes.</title>
        <authorList>
            <person name="Whitman W."/>
        </authorList>
    </citation>
    <scope>NUCLEOTIDE SEQUENCE [LARGE SCALE GENOMIC DNA]</scope>
    <source>
        <strain evidence="19 20">NE40</strain>
    </source>
</reference>
<keyword evidence="9" id="KW-0406">Ion transport</keyword>
<comment type="caution">
    <text evidence="19">The sequence shown here is derived from an EMBL/GenBank/DDBJ whole genome shotgun (WGS) entry which is preliminary data.</text>
</comment>
<evidence type="ECO:0000256" key="7">
    <source>
        <dbReference type="ARBA" id="ARBA00022729"/>
    </source>
</evidence>
<accession>A0ABV2SGF2</accession>
<dbReference type="PANTHER" id="PTHR33619">
    <property type="entry name" value="POLYSACCHARIDE EXPORT PROTEIN GFCE-RELATED"/>
    <property type="match status" value="1"/>
</dbReference>
<organism evidence="19 20">
    <name type="scientific">Endozoicomonas lisbonensis</name>
    <dbReference type="NCBI Taxonomy" id="3120522"/>
    <lineage>
        <taxon>Bacteria</taxon>
        <taxon>Pseudomonadati</taxon>
        <taxon>Pseudomonadota</taxon>
        <taxon>Gammaproteobacteria</taxon>
        <taxon>Oceanospirillales</taxon>
        <taxon>Endozoicomonadaceae</taxon>
        <taxon>Endozoicomonas</taxon>
    </lineage>
</organism>
<dbReference type="Pfam" id="PF22461">
    <property type="entry name" value="SLBB_2"/>
    <property type="match status" value="1"/>
</dbReference>
<feature type="domain" description="Soluble ligand binding" evidence="17">
    <location>
        <begin position="529"/>
        <end position="580"/>
    </location>
</feature>
<evidence type="ECO:0000313" key="20">
    <source>
        <dbReference type="Proteomes" id="UP001549366"/>
    </source>
</evidence>
<evidence type="ECO:0000256" key="2">
    <source>
        <dbReference type="ARBA" id="ARBA00009450"/>
    </source>
</evidence>
<feature type="domain" description="Polysaccharide export protein N-terminal" evidence="16">
    <location>
        <begin position="259"/>
        <end position="319"/>
    </location>
</feature>
<protein>
    <submittedName>
        <fullName evidence="19">Protein involved in polysaccharide export with SLBB domain</fullName>
    </submittedName>
</protein>
<evidence type="ECO:0000256" key="14">
    <source>
        <dbReference type="ARBA" id="ARBA00023288"/>
    </source>
</evidence>
<evidence type="ECO:0000259" key="18">
    <source>
        <dbReference type="Pfam" id="PF22461"/>
    </source>
</evidence>
<keyword evidence="5" id="KW-0762">Sugar transport</keyword>
<feature type="domain" description="Soluble ligand binding" evidence="17">
    <location>
        <begin position="624"/>
        <end position="667"/>
    </location>
</feature>
<evidence type="ECO:0000256" key="11">
    <source>
        <dbReference type="ARBA" id="ARBA00023136"/>
    </source>
</evidence>
<keyword evidence="12" id="KW-0564">Palmitate</keyword>
<keyword evidence="10" id="KW-0626">Porin</keyword>
<dbReference type="InterPro" id="IPR054765">
    <property type="entry name" value="SLBB_dom"/>
</dbReference>
<dbReference type="Pfam" id="PF02563">
    <property type="entry name" value="Poly_export"/>
    <property type="match status" value="1"/>
</dbReference>
<keyword evidence="11" id="KW-0472">Membrane</keyword>
<feature type="domain" description="Soluble ligand binding" evidence="17">
    <location>
        <begin position="440"/>
        <end position="487"/>
    </location>
</feature>
<evidence type="ECO:0000256" key="1">
    <source>
        <dbReference type="ARBA" id="ARBA00004571"/>
    </source>
</evidence>
<dbReference type="Pfam" id="PF10531">
    <property type="entry name" value="SLBB"/>
    <property type="match status" value="5"/>
</dbReference>
<comment type="similarity">
    <text evidence="2">Belongs to the BexD/CtrA/VexA family.</text>
</comment>
<evidence type="ECO:0000256" key="6">
    <source>
        <dbReference type="ARBA" id="ARBA00022692"/>
    </source>
</evidence>
<dbReference type="InterPro" id="IPR003715">
    <property type="entry name" value="Poly_export_N"/>
</dbReference>
<keyword evidence="13" id="KW-0998">Cell outer membrane</keyword>
<evidence type="ECO:0000256" key="3">
    <source>
        <dbReference type="ARBA" id="ARBA00022448"/>
    </source>
</evidence>
<keyword evidence="8" id="KW-0625">Polysaccharide transport</keyword>
<dbReference type="Gene3D" id="3.10.560.10">
    <property type="entry name" value="Outer membrane lipoprotein wza domain like"/>
    <property type="match status" value="6"/>
</dbReference>
<evidence type="ECO:0000313" key="19">
    <source>
        <dbReference type="EMBL" id="MET4756149.1"/>
    </source>
</evidence>
<feature type="domain" description="Soluble ligand binding" evidence="17">
    <location>
        <begin position="335"/>
        <end position="381"/>
    </location>
</feature>
<dbReference type="PANTHER" id="PTHR33619:SF3">
    <property type="entry name" value="POLYSACCHARIDE EXPORT PROTEIN GFCE-RELATED"/>
    <property type="match status" value="1"/>
</dbReference>
<keyword evidence="4" id="KW-1134">Transmembrane beta strand</keyword>
<evidence type="ECO:0000256" key="13">
    <source>
        <dbReference type="ARBA" id="ARBA00023237"/>
    </source>
</evidence>
<feature type="region of interest" description="Disordered" evidence="15">
    <location>
        <begin position="173"/>
        <end position="204"/>
    </location>
</feature>
<proteinExistence type="inferred from homology"/>
<feature type="domain" description="SLBB" evidence="18">
    <location>
        <begin position="726"/>
        <end position="806"/>
    </location>
</feature>
<evidence type="ECO:0000256" key="8">
    <source>
        <dbReference type="ARBA" id="ARBA00023047"/>
    </source>
</evidence>
<dbReference type="Proteomes" id="UP001549366">
    <property type="component" value="Unassembled WGS sequence"/>
</dbReference>
<keyword evidence="3" id="KW-0813">Transport</keyword>
<evidence type="ECO:0000256" key="10">
    <source>
        <dbReference type="ARBA" id="ARBA00023114"/>
    </source>
</evidence>